<accession>A0A015LGL5</accession>
<comment type="caution">
    <text evidence="1">The sequence shown here is derived from an EMBL/GenBank/DDBJ whole genome shotgun (WGS) entry which is preliminary data.</text>
</comment>
<sequence length="175" mass="20540">MLSKQLLKIVGLRRYFVILTKSIILSSDNLNDIDDVNNNNNINIDLDLNELESLLSELPEDSNGLLEYFQMLDKEISTEKILTDEQIINFIQRDESEKDDNNNNNNNNDDDDVIVPLISAKKAIDLLETYIKYFEQQNDDDFDFNDLQIFKKYLRVMRFKAFNSKNQTILDTFLN</sequence>
<reference evidence="1 2" key="1">
    <citation type="submission" date="2014-02" db="EMBL/GenBank/DDBJ databases">
        <title>Single nucleus genome sequencing reveals high similarity among nuclei of an endomycorrhizal fungus.</title>
        <authorList>
            <person name="Lin K."/>
            <person name="Geurts R."/>
            <person name="Zhang Z."/>
            <person name="Limpens E."/>
            <person name="Saunders D.G."/>
            <person name="Mu D."/>
            <person name="Pang E."/>
            <person name="Cao H."/>
            <person name="Cha H."/>
            <person name="Lin T."/>
            <person name="Zhou Q."/>
            <person name="Shang Y."/>
            <person name="Li Y."/>
            <person name="Ivanov S."/>
            <person name="Sharma T."/>
            <person name="Velzen R.V."/>
            <person name="Ruijter N.D."/>
            <person name="Aanen D.K."/>
            <person name="Win J."/>
            <person name="Kamoun S."/>
            <person name="Bisseling T."/>
            <person name="Huang S."/>
        </authorList>
    </citation>
    <scope>NUCLEOTIDE SEQUENCE [LARGE SCALE GENOMIC DNA]</scope>
    <source>
        <strain evidence="2">DAOM197198w</strain>
    </source>
</reference>
<protein>
    <submittedName>
        <fullName evidence="1">Uncharacterized protein</fullName>
    </submittedName>
</protein>
<dbReference type="Proteomes" id="UP000022910">
    <property type="component" value="Unassembled WGS sequence"/>
</dbReference>
<dbReference type="AlphaFoldDB" id="A0A015LGL5"/>
<gene>
    <name evidence="1" type="ORF">RirG_238640</name>
</gene>
<proteinExistence type="predicted"/>
<evidence type="ECO:0000313" key="1">
    <source>
        <dbReference type="EMBL" id="EXX54003.1"/>
    </source>
</evidence>
<keyword evidence="2" id="KW-1185">Reference proteome</keyword>
<name>A0A015LGL5_RHIIW</name>
<dbReference type="HOGENOM" id="CLU_1533401_0_0_1"/>
<organism evidence="1 2">
    <name type="scientific">Rhizophagus irregularis (strain DAOM 197198w)</name>
    <name type="common">Glomus intraradices</name>
    <dbReference type="NCBI Taxonomy" id="1432141"/>
    <lineage>
        <taxon>Eukaryota</taxon>
        <taxon>Fungi</taxon>
        <taxon>Fungi incertae sedis</taxon>
        <taxon>Mucoromycota</taxon>
        <taxon>Glomeromycotina</taxon>
        <taxon>Glomeromycetes</taxon>
        <taxon>Glomerales</taxon>
        <taxon>Glomeraceae</taxon>
        <taxon>Rhizophagus</taxon>
    </lineage>
</organism>
<evidence type="ECO:0000313" key="2">
    <source>
        <dbReference type="Proteomes" id="UP000022910"/>
    </source>
</evidence>
<dbReference type="EMBL" id="JEMT01028672">
    <property type="protein sequence ID" value="EXX54003.1"/>
    <property type="molecule type" value="Genomic_DNA"/>
</dbReference>